<evidence type="ECO:0000313" key="3">
    <source>
        <dbReference type="EMBL" id="PZG50328.1"/>
    </source>
</evidence>
<dbReference type="InterPro" id="IPR013222">
    <property type="entry name" value="Glyco_hyd_98_carb-bd"/>
</dbReference>
<dbReference type="SUPFAM" id="SSF49785">
    <property type="entry name" value="Galactose-binding domain-like"/>
    <property type="match status" value="1"/>
</dbReference>
<dbReference type="InterPro" id="IPR038637">
    <property type="entry name" value="NPCBM_sf"/>
</dbReference>
<feature type="domain" description="Glycosyl hydrolase family 98 putative carbohydrate-binding module" evidence="2">
    <location>
        <begin position="80"/>
        <end position="177"/>
    </location>
</feature>
<dbReference type="Proteomes" id="UP000248544">
    <property type="component" value="Unassembled WGS sequence"/>
</dbReference>
<evidence type="ECO:0000259" key="2">
    <source>
        <dbReference type="Pfam" id="PF08305"/>
    </source>
</evidence>
<protein>
    <recommendedName>
        <fullName evidence="2">Glycosyl hydrolase family 98 putative carbohydrate-binding module domain-containing protein</fullName>
    </recommendedName>
</protein>
<feature type="region of interest" description="Disordered" evidence="1">
    <location>
        <begin position="1"/>
        <end position="52"/>
    </location>
</feature>
<dbReference type="Gene3D" id="2.60.120.1060">
    <property type="entry name" value="NPCBM/NEW2 domain"/>
    <property type="match status" value="1"/>
</dbReference>
<keyword evidence="4" id="KW-1185">Reference proteome</keyword>
<organism evidence="3 4">
    <name type="scientific">Spongiactinospora gelatinilytica</name>
    <dbReference type="NCBI Taxonomy" id="2666298"/>
    <lineage>
        <taxon>Bacteria</taxon>
        <taxon>Bacillati</taxon>
        <taxon>Actinomycetota</taxon>
        <taxon>Actinomycetes</taxon>
        <taxon>Streptosporangiales</taxon>
        <taxon>Streptosporangiaceae</taxon>
        <taxon>Spongiactinospora</taxon>
    </lineage>
</organism>
<reference evidence="3 4" key="1">
    <citation type="submission" date="2018-01" db="EMBL/GenBank/DDBJ databases">
        <title>Draft genome sequence of Sphaerisporangium sp. 7K107.</title>
        <authorList>
            <person name="Sahin N."/>
            <person name="Saygin H."/>
            <person name="Ay H."/>
        </authorList>
    </citation>
    <scope>NUCLEOTIDE SEQUENCE [LARGE SCALE GENOMIC DNA]</scope>
    <source>
        <strain evidence="3 4">7K107</strain>
    </source>
</reference>
<accession>A0A2W2HKQ8</accession>
<dbReference type="InterPro" id="IPR008979">
    <property type="entry name" value="Galactose-bd-like_sf"/>
</dbReference>
<comment type="caution">
    <text evidence="3">The sequence shown here is derived from an EMBL/GenBank/DDBJ whole genome shotgun (WGS) entry which is preliminary data.</text>
</comment>
<dbReference type="AlphaFoldDB" id="A0A2W2HKQ8"/>
<evidence type="ECO:0000256" key="1">
    <source>
        <dbReference type="SAM" id="MobiDB-lite"/>
    </source>
</evidence>
<dbReference type="EMBL" id="POUA01000063">
    <property type="protein sequence ID" value="PZG50328.1"/>
    <property type="molecule type" value="Genomic_DNA"/>
</dbReference>
<name>A0A2W2HKQ8_9ACTN</name>
<proteinExistence type="predicted"/>
<dbReference type="Pfam" id="PF08305">
    <property type="entry name" value="NPCBM"/>
    <property type="match status" value="1"/>
</dbReference>
<sequence>MADLPQGPGSEPAAAQATVTVTAEAPPRRPTATATDGVPAGTGTLSLTELTPKGDGLVTGTWSLAGKPYSESLAAPDMCSSRSTVIYELPRSHQRLVATAGIDDDKGKHQGDDAIHFAVYVDRDHDDRPDEEEQVTAVTAQYGKPASVNAPIGGATAVILTMYPDGCVTAPAVWGSPPLSGEPAG</sequence>
<feature type="compositionally biased region" description="Low complexity" evidence="1">
    <location>
        <begin position="11"/>
        <end position="35"/>
    </location>
</feature>
<evidence type="ECO:0000313" key="4">
    <source>
        <dbReference type="Proteomes" id="UP000248544"/>
    </source>
</evidence>
<gene>
    <name evidence="3" type="ORF">C1I98_10880</name>
</gene>